<dbReference type="Proteomes" id="UP001418222">
    <property type="component" value="Unassembled WGS sequence"/>
</dbReference>
<dbReference type="EMBL" id="JBBWWQ010000021">
    <property type="protein sequence ID" value="KAK8914294.1"/>
    <property type="molecule type" value="Genomic_DNA"/>
</dbReference>
<sequence>MASMAGTRIITIEPRSQIAKGTRSGSRIPVWIPLRRRRDTFVMASVGGDPGVGGNVSNDNARALELKTHVNESSQEIAFKDSSTLPIQTELSSCSRSLGSSHRELLLPAVGSLLVGCSGTAVFFLLADCSNPPQPISTRALPSSPCRLNLFSLPSSSPSCGLLQSATAYLYSRLAELFSLSPQPVFFAVATCPLYSSRPA</sequence>
<evidence type="ECO:0000313" key="2">
    <source>
        <dbReference type="Proteomes" id="UP001418222"/>
    </source>
</evidence>
<gene>
    <name evidence="1" type="ORF">KSP39_PZI023798</name>
</gene>
<proteinExistence type="predicted"/>
<evidence type="ECO:0000313" key="1">
    <source>
        <dbReference type="EMBL" id="KAK8914294.1"/>
    </source>
</evidence>
<name>A0AAP0ATP2_9ASPA</name>
<organism evidence="1 2">
    <name type="scientific">Platanthera zijinensis</name>
    <dbReference type="NCBI Taxonomy" id="2320716"/>
    <lineage>
        <taxon>Eukaryota</taxon>
        <taxon>Viridiplantae</taxon>
        <taxon>Streptophyta</taxon>
        <taxon>Embryophyta</taxon>
        <taxon>Tracheophyta</taxon>
        <taxon>Spermatophyta</taxon>
        <taxon>Magnoliopsida</taxon>
        <taxon>Liliopsida</taxon>
        <taxon>Asparagales</taxon>
        <taxon>Orchidaceae</taxon>
        <taxon>Orchidoideae</taxon>
        <taxon>Orchideae</taxon>
        <taxon>Orchidinae</taxon>
        <taxon>Platanthera</taxon>
    </lineage>
</organism>
<reference evidence="1 2" key="1">
    <citation type="journal article" date="2022" name="Nat. Plants">
        <title>Genomes of leafy and leafless Platanthera orchids illuminate the evolution of mycoheterotrophy.</title>
        <authorList>
            <person name="Li M.H."/>
            <person name="Liu K.W."/>
            <person name="Li Z."/>
            <person name="Lu H.C."/>
            <person name="Ye Q.L."/>
            <person name="Zhang D."/>
            <person name="Wang J.Y."/>
            <person name="Li Y.F."/>
            <person name="Zhong Z.M."/>
            <person name="Liu X."/>
            <person name="Yu X."/>
            <person name="Liu D.K."/>
            <person name="Tu X.D."/>
            <person name="Liu B."/>
            <person name="Hao Y."/>
            <person name="Liao X.Y."/>
            <person name="Jiang Y.T."/>
            <person name="Sun W.H."/>
            <person name="Chen J."/>
            <person name="Chen Y.Q."/>
            <person name="Ai Y."/>
            <person name="Zhai J.W."/>
            <person name="Wu S.S."/>
            <person name="Zhou Z."/>
            <person name="Hsiao Y.Y."/>
            <person name="Wu W.L."/>
            <person name="Chen Y.Y."/>
            <person name="Lin Y.F."/>
            <person name="Hsu J.L."/>
            <person name="Li C.Y."/>
            <person name="Wang Z.W."/>
            <person name="Zhao X."/>
            <person name="Zhong W.Y."/>
            <person name="Ma X.K."/>
            <person name="Ma L."/>
            <person name="Huang J."/>
            <person name="Chen G.Z."/>
            <person name="Huang M.Z."/>
            <person name="Huang L."/>
            <person name="Peng D.H."/>
            <person name="Luo Y.B."/>
            <person name="Zou S.Q."/>
            <person name="Chen S.P."/>
            <person name="Lan S."/>
            <person name="Tsai W.C."/>
            <person name="Van de Peer Y."/>
            <person name="Liu Z.J."/>
        </authorList>
    </citation>
    <scope>NUCLEOTIDE SEQUENCE [LARGE SCALE GENOMIC DNA]</scope>
    <source>
        <strain evidence="1">Lor287</strain>
    </source>
</reference>
<protein>
    <submittedName>
        <fullName evidence="1">Uncharacterized protein</fullName>
    </submittedName>
</protein>
<comment type="caution">
    <text evidence="1">The sequence shown here is derived from an EMBL/GenBank/DDBJ whole genome shotgun (WGS) entry which is preliminary data.</text>
</comment>
<dbReference type="AlphaFoldDB" id="A0AAP0ATP2"/>
<accession>A0AAP0ATP2</accession>
<keyword evidence="2" id="KW-1185">Reference proteome</keyword>